<dbReference type="InterPro" id="IPR050678">
    <property type="entry name" value="DNA_Partitioning_ATPase"/>
</dbReference>
<evidence type="ECO:0000313" key="2">
    <source>
        <dbReference type="EMBL" id="QCQ47750.1"/>
    </source>
</evidence>
<dbReference type="CDD" id="cd02042">
    <property type="entry name" value="ParAB_family"/>
    <property type="match status" value="1"/>
</dbReference>
<reference evidence="2 3" key="1">
    <citation type="submission" date="2019-03" db="EMBL/GenBank/DDBJ databases">
        <title>Complete genome assembly of MDR B. fragilis.</title>
        <authorList>
            <person name="Sydenham T.V."/>
            <person name="Hasman H."/>
            <person name="Justesen U.S."/>
        </authorList>
    </citation>
    <scope>NUCLEOTIDE SEQUENCE [LARGE SCALE GENOMIC DNA]</scope>
    <source>
        <strain evidence="2 3">DCMSKEJBY0001B</strain>
        <plasmid evidence="2 3">pBFS01_1</plasmid>
    </source>
</reference>
<name>A0AAE6EXF0_BACFG</name>
<dbReference type="PANTHER" id="PTHR13696">
    <property type="entry name" value="P-LOOP CONTAINING NUCLEOSIDE TRIPHOSPHATE HYDROLASE"/>
    <property type="match status" value="1"/>
</dbReference>
<dbReference type="SUPFAM" id="SSF52540">
    <property type="entry name" value="P-loop containing nucleoside triphosphate hydrolases"/>
    <property type="match status" value="1"/>
</dbReference>
<dbReference type="InterPro" id="IPR027417">
    <property type="entry name" value="P-loop_NTPase"/>
</dbReference>
<proteinExistence type="predicted"/>
<geneLocation type="plasmid" evidence="2 3">
    <name>pBFS01_1</name>
</geneLocation>
<sequence length="250" mass="28085">MIITFLNNKGGVGKTTTAVNVAHALTIEGKRVLLIDLDRQRNASFIMGHDDSSEANIFDALAGKVDIPIYTHDQIADLHYSPAGRVDIEEILLLQRIGRESKLKKLLDPIKKIYDYILIDCPPSLGMISLNALVASDKLVIPIQLEPFAFLGTSEIASFFSDVKKEINNQLEILGYLKTLYDSRLSQTRDIEELLSQHVNKNKIFNTTIRKNVALSEASNMQKTIFEYAPESTGAKNYRDFTKEIIQLTK</sequence>
<gene>
    <name evidence="2" type="ORF">EC80_023435</name>
</gene>
<evidence type="ECO:0000259" key="1">
    <source>
        <dbReference type="Pfam" id="PF13614"/>
    </source>
</evidence>
<dbReference type="Pfam" id="PF13614">
    <property type="entry name" value="AAA_31"/>
    <property type="match status" value="1"/>
</dbReference>
<dbReference type="RefSeq" id="WP_032535505.1">
    <property type="nucleotide sequence ID" value="NZ_CAXSXC010000035.1"/>
</dbReference>
<keyword evidence="2" id="KW-0614">Plasmid</keyword>
<dbReference type="Gene3D" id="3.40.50.300">
    <property type="entry name" value="P-loop containing nucleotide triphosphate hydrolases"/>
    <property type="match status" value="1"/>
</dbReference>
<dbReference type="PANTHER" id="PTHR13696:SF99">
    <property type="entry name" value="COBYRINIC ACID AC-DIAMIDE SYNTHASE"/>
    <property type="match status" value="1"/>
</dbReference>
<dbReference type="InterPro" id="IPR025669">
    <property type="entry name" value="AAA_dom"/>
</dbReference>
<dbReference type="PIRSF" id="PIRSF009320">
    <property type="entry name" value="Nuc_binding_HP_1000"/>
    <property type="match status" value="1"/>
</dbReference>
<dbReference type="Proteomes" id="UP000036847">
    <property type="component" value="Plasmid pBFS01_1"/>
</dbReference>
<organism evidence="2 3">
    <name type="scientific">Bacteroides fragilis</name>
    <dbReference type="NCBI Taxonomy" id="817"/>
    <lineage>
        <taxon>Bacteria</taxon>
        <taxon>Pseudomonadati</taxon>
        <taxon>Bacteroidota</taxon>
        <taxon>Bacteroidia</taxon>
        <taxon>Bacteroidales</taxon>
        <taxon>Bacteroidaceae</taxon>
        <taxon>Bacteroides</taxon>
    </lineage>
</organism>
<evidence type="ECO:0000313" key="3">
    <source>
        <dbReference type="Proteomes" id="UP000036847"/>
    </source>
</evidence>
<accession>A0AAE6EXF0</accession>
<dbReference type="AlphaFoldDB" id="A0AAE6EXF0"/>
<feature type="domain" description="AAA" evidence="1">
    <location>
        <begin position="2"/>
        <end position="173"/>
    </location>
</feature>
<protein>
    <submittedName>
        <fullName evidence="2">ParA family protein</fullName>
    </submittedName>
</protein>
<dbReference type="FunFam" id="3.40.50.300:FF:000285">
    <property type="entry name" value="Sporulation initiation inhibitor Soj"/>
    <property type="match status" value="1"/>
</dbReference>
<dbReference type="EMBL" id="CP036547">
    <property type="protein sequence ID" value="QCQ47750.1"/>
    <property type="molecule type" value="Genomic_DNA"/>
</dbReference>